<dbReference type="Proteomes" id="UP001149165">
    <property type="component" value="Unassembled WGS sequence"/>
</dbReference>
<accession>A0A9W9GDW8</accession>
<feature type="compositionally biased region" description="Acidic residues" evidence="1">
    <location>
        <begin position="201"/>
        <end position="210"/>
    </location>
</feature>
<feature type="region of interest" description="Disordered" evidence="1">
    <location>
        <begin position="249"/>
        <end position="276"/>
    </location>
</feature>
<evidence type="ECO:0000313" key="2">
    <source>
        <dbReference type="EMBL" id="KAJ5116303.1"/>
    </source>
</evidence>
<proteinExistence type="predicted"/>
<name>A0A9W9GDW8_9EURO</name>
<sequence length="610" mass="68048">MSGPRHDFWFTVQNTEDGSAEIRPVDNPRNRTSEGRYPSVVIPLAEMRSASPSPLSEVDEELLEKTQLTPNSSPFRETAGTKDVAMTDVCDNSAPKTHPYSLRRLRSSLGRCSTSLSKGISEMQDHAGSDETRPSAEPTDIQGMFRNFGLNNCTKTSNPTTESEHDLEEDTRSSASSKDPKDLLAAFQAKPSVNKPSSTTDIDDDMEDHEADSLVSESASTQQQDVSPGASRVSYVLSENTGLFEIQETHEDPLSPSDLNNPSTEDSHLSPEITKSSLNAQQLRGIKGKLANDLRDILLEWHLHNPSDAPPCQWKGRWDGTKKWENFQIFDRDGEEHEISIYKIRVKDTKPGSYLVSVLHSQCGPDVLFGVSPEHRPNMKLTGYQGVFLTAWLGPTDGWEKEPFAIHVWAPEKTKIKFHVKWFDPEQGSKIALYKAQKYANKSPTTPKTPSSATVISISSGTDGLSTPCKKKMKHKLDSDSESEDVVGPTTRVCRRLFSPLSIRFKLLSNNSPTVRVFPFNDKTDIDTLFKKARQFYQDVSWTPETALLCRVPGEDEMRYIGAEDEEEFTLLCDDIKRLSIRAESVQVIEVKPASRGALGFGFDCKRPLS</sequence>
<feature type="region of interest" description="Disordered" evidence="1">
    <location>
        <begin position="115"/>
        <end position="231"/>
    </location>
</feature>
<dbReference type="EMBL" id="JAPQKH010000001">
    <property type="protein sequence ID" value="KAJ5116303.1"/>
    <property type="molecule type" value="Genomic_DNA"/>
</dbReference>
<feature type="compositionally biased region" description="Basic and acidic residues" evidence="1">
    <location>
        <begin position="123"/>
        <end position="134"/>
    </location>
</feature>
<protein>
    <submittedName>
        <fullName evidence="2">Uncharacterized protein</fullName>
    </submittedName>
</protein>
<dbReference type="OrthoDB" id="4450707at2759"/>
<gene>
    <name evidence="2" type="ORF">N7456_000651</name>
</gene>
<evidence type="ECO:0000313" key="3">
    <source>
        <dbReference type="Proteomes" id="UP001149165"/>
    </source>
</evidence>
<feature type="compositionally biased region" description="Polar residues" evidence="1">
    <location>
        <begin position="149"/>
        <end position="161"/>
    </location>
</feature>
<reference evidence="2" key="2">
    <citation type="journal article" date="2023" name="IMA Fungus">
        <title>Comparative genomic study of the Penicillium genus elucidates a diverse pangenome and 15 lateral gene transfer events.</title>
        <authorList>
            <person name="Petersen C."/>
            <person name="Sorensen T."/>
            <person name="Nielsen M.R."/>
            <person name="Sondergaard T.E."/>
            <person name="Sorensen J.L."/>
            <person name="Fitzpatrick D.A."/>
            <person name="Frisvad J.C."/>
            <person name="Nielsen K.L."/>
        </authorList>
    </citation>
    <scope>NUCLEOTIDE SEQUENCE</scope>
    <source>
        <strain evidence="2">IBT 30069</strain>
    </source>
</reference>
<dbReference type="AlphaFoldDB" id="A0A9W9GDW8"/>
<keyword evidence="3" id="KW-1185">Reference proteome</keyword>
<feature type="compositionally biased region" description="Polar residues" evidence="1">
    <location>
        <begin position="215"/>
        <end position="226"/>
    </location>
</feature>
<comment type="caution">
    <text evidence="2">The sequence shown here is derived from an EMBL/GenBank/DDBJ whole genome shotgun (WGS) entry which is preliminary data.</text>
</comment>
<organism evidence="2 3">
    <name type="scientific">Penicillium angulare</name>
    <dbReference type="NCBI Taxonomy" id="116970"/>
    <lineage>
        <taxon>Eukaryota</taxon>
        <taxon>Fungi</taxon>
        <taxon>Dikarya</taxon>
        <taxon>Ascomycota</taxon>
        <taxon>Pezizomycotina</taxon>
        <taxon>Eurotiomycetes</taxon>
        <taxon>Eurotiomycetidae</taxon>
        <taxon>Eurotiales</taxon>
        <taxon>Aspergillaceae</taxon>
        <taxon>Penicillium</taxon>
    </lineage>
</organism>
<feature type="region of interest" description="Disordered" evidence="1">
    <location>
        <begin position="441"/>
        <end position="485"/>
    </location>
</feature>
<feature type="compositionally biased region" description="Polar residues" evidence="1">
    <location>
        <begin position="453"/>
        <end position="465"/>
    </location>
</feature>
<reference evidence="2" key="1">
    <citation type="submission" date="2022-11" db="EMBL/GenBank/DDBJ databases">
        <authorList>
            <person name="Petersen C."/>
        </authorList>
    </citation>
    <scope>NUCLEOTIDE SEQUENCE</scope>
    <source>
        <strain evidence="2">IBT 30069</strain>
    </source>
</reference>
<evidence type="ECO:0000256" key="1">
    <source>
        <dbReference type="SAM" id="MobiDB-lite"/>
    </source>
</evidence>
<feature type="compositionally biased region" description="Low complexity" evidence="1">
    <location>
        <begin position="442"/>
        <end position="452"/>
    </location>
</feature>